<reference evidence="2 3" key="1">
    <citation type="submission" date="2018-05" db="EMBL/GenBank/DDBJ databases">
        <title>Streptomyces venezuelae.</title>
        <authorList>
            <person name="Kim W."/>
            <person name="Lee N."/>
            <person name="Cho B.-K."/>
        </authorList>
    </citation>
    <scope>NUCLEOTIDE SEQUENCE [LARGE SCALE GENOMIC DNA]</scope>
    <source>
        <strain evidence="2 3">ATCC 14584</strain>
    </source>
</reference>
<dbReference type="OrthoDB" id="9812295at2"/>
<accession>A0A5P2BXW2</accession>
<dbReference type="Gene3D" id="3.40.50.360">
    <property type="match status" value="1"/>
</dbReference>
<name>A0A5P2BXW2_STRVZ</name>
<dbReference type="EMBL" id="CP029192">
    <property type="protein sequence ID" value="QES34508.1"/>
    <property type="molecule type" value="Genomic_DNA"/>
</dbReference>
<dbReference type="Proteomes" id="UP000322927">
    <property type="component" value="Chromosome"/>
</dbReference>
<dbReference type="SUPFAM" id="SSF52218">
    <property type="entry name" value="Flavoproteins"/>
    <property type="match status" value="1"/>
</dbReference>
<dbReference type="InterPro" id="IPR029039">
    <property type="entry name" value="Flavoprotein-like_sf"/>
</dbReference>
<dbReference type="PANTHER" id="PTHR30543">
    <property type="entry name" value="CHROMATE REDUCTASE"/>
    <property type="match status" value="1"/>
</dbReference>
<evidence type="ECO:0000313" key="3">
    <source>
        <dbReference type="Proteomes" id="UP000322927"/>
    </source>
</evidence>
<evidence type="ECO:0000313" key="2">
    <source>
        <dbReference type="EMBL" id="QES34508.1"/>
    </source>
</evidence>
<feature type="domain" description="NADPH-dependent FMN reductase-like" evidence="1">
    <location>
        <begin position="19"/>
        <end position="159"/>
    </location>
</feature>
<evidence type="ECO:0000259" key="1">
    <source>
        <dbReference type="Pfam" id="PF03358"/>
    </source>
</evidence>
<dbReference type="GO" id="GO:0010181">
    <property type="term" value="F:FMN binding"/>
    <property type="evidence" value="ECO:0007669"/>
    <property type="project" value="TreeGrafter"/>
</dbReference>
<dbReference type="GO" id="GO:0016491">
    <property type="term" value="F:oxidoreductase activity"/>
    <property type="evidence" value="ECO:0007669"/>
    <property type="project" value="InterPro"/>
</dbReference>
<dbReference type="InterPro" id="IPR050712">
    <property type="entry name" value="NAD(P)H-dep_reductase"/>
</dbReference>
<gene>
    <name evidence="2" type="ORF">DEJ48_14870</name>
</gene>
<dbReference type="PANTHER" id="PTHR30543:SF21">
    <property type="entry name" value="NAD(P)H-DEPENDENT FMN REDUCTASE LOT6"/>
    <property type="match status" value="1"/>
</dbReference>
<dbReference type="GO" id="GO:0005829">
    <property type="term" value="C:cytosol"/>
    <property type="evidence" value="ECO:0007669"/>
    <property type="project" value="TreeGrafter"/>
</dbReference>
<organism evidence="2 3">
    <name type="scientific">Streptomyces venezuelae</name>
    <dbReference type="NCBI Taxonomy" id="54571"/>
    <lineage>
        <taxon>Bacteria</taxon>
        <taxon>Bacillati</taxon>
        <taxon>Actinomycetota</taxon>
        <taxon>Actinomycetes</taxon>
        <taxon>Kitasatosporales</taxon>
        <taxon>Streptomycetaceae</taxon>
        <taxon>Streptomyces</taxon>
    </lineage>
</organism>
<dbReference type="InterPro" id="IPR005025">
    <property type="entry name" value="FMN_Rdtase-like_dom"/>
</dbReference>
<dbReference type="AlphaFoldDB" id="A0A5P2BXW2"/>
<dbReference type="Pfam" id="PF03358">
    <property type="entry name" value="FMN_red"/>
    <property type="match status" value="1"/>
</dbReference>
<protein>
    <submittedName>
        <fullName evidence="2">NAD(P)H-dependent oxidoreductase</fullName>
    </submittedName>
</protein>
<proteinExistence type="predicted"/>
<sequence length="215" mass="23018">MQRHTERLGPLSQTQRPVVLLVSGSPTSGSHTTATIEAASRMLADLGADPSVWDLASQPLPIVDPSRHGDTDSYADPWARRFTRLASEADAFVIASPMYHGSFSGVVKNALDHLDVTPLAAKPTALVAHGANLSAVQVCDALRTVVRALRGIALPEQLATVPTDFERSADGRRVLRGALARQRLHDLCTALVVTAERLRAPAPAPRPGLYRATRV</sequence>